<dbReference type="Proteomes" id="UP000578352">
    <property type="component" value="Unassembled WGS sequence"/>
</dbReference>
<dbReference type="SUPFAM" id="SSF54909">
    <property type="entry name" value="Dimeric alpha+beta barrel"/>
    <property type="match status" value="1"/>
</dbReference>
<dbReference type="GO" id="GO:0043565">
    <property type="term" value="F:sequence-specific DNA binding"/>
    <property type="evidence" value="ECO:0007669"/>
    <property type="project" value="InterPro"/>
</dbReference>
<dbReference type="InterPro" id="IPR011008">
    <property type="entry name" value="Dimeric_a/b-barrel"/>
</dbReference>
<dbReference type="PROSITE" id="PS50956">
    <property type="entry name" value="HTH_ASNC_2"/>
    <property type="match status" value="1"/>
</dbReference>
<dbReference type="Pfam" id="PF01037">
    <property type="entry name" value="AsnC_trans_reg"/>
    <property type="match status" value="1"/>
</dbReference>
<evidence type="ECO:0000313" key="5">
    <source>
        <dbReference type="EMBL" id="NYJ22040.1"/>
    </source>
</evidence>
<dbReference type="PANTHER" id="PTHR30154">
    <property type="entry name" value="LEUCINE-RESPONSIVE REGULATORY PROTEIN"/>
    <property type="match status" value="1"/>
</dbReference>
<dbReference type="SUPFAM" id="SSF46785">
    <property type="entry name" value="Winged helix' DNA-binding domain"/>
    <property type="match status" value="1"/>
</dbReference>
<comment type="caution">
    <text evidence="5">The sequence shown here is derived from an EMBL/GenBank/DDBJ whole genome shotgun (WGS) entry which is preliminary data.</text>
</comment>
<dbReference type="RefSeq" id="WP_179604143.1">
    <property type="nucleotide sequence ID" value="NZ_BAABEH010000001.1"/>
</dbReference>
<name>A0A853CT68_9MICO</name>
<dbReference type="InterPro" id="IPR019888">
    <property type="entry name" value="Tscrpt_reg_AsnC-like"/>
</dbReference>
<sequence length="153" mass="16521">MTANPPFTADGVDRALLAELQRDGRQSIAELARTVHMSNSAVAERIRRLEEAGVISGYRAVVDPERVGYGILAFLRLRYPSSQYAPLHELLAATPEVVEAHHVTGDDCFILKVVATSMRHLERVSGAIGTLGSVTTSIAYSSTVPAKPIEPPK</sequence>
<dbReference type="InterPro" id="IPR036388">
    <property type="entry name" value="WH-like_DNA-bd_sf"/>
</dbReference>
<proteinExistence type="predicted"/>
<accession>A0A853CT68</accession>
<dbReference type="PRINTS" id="PR00033">
    <property type="entry name" value="HTHASNC"/>
</dbReference>
<evidence type="ECO:0000256" key="1">
    <source>
        <dbReference type="ARBA" id="ARBA00023015"/>
    </source>
</evidence>
<evidence type="ECO:0000256" key="3">
    <source>
        <dbReference type="ARBA" id="ARBA00023163"/>
    </source>
</evidence>
<dbReference type="AlphaFoldDB" id="A0A853CT68"/>
<dbReference type="GO" id="GO:0005829">
    <property type="term" value="C:cytosol"/>
    <property type="evidence" value="ECO:0007669"/>
    <property type="project" value="TreeGrafter"/>
</dbReference>
<dbReference type="PANTHER" id="PTHR30154:SF53">
    <property type="entry name" value="HTH-TYPE TRANSCRIPTIONAL REGULATOR LRPC"/>
    <property type="match status" value="1"/>
</dbReference>
<dbReference type="InterPro" id="IPR036390">
    <property type="entry name" value="WH_DNA-bd_sf"/>
</dbReference>
<dbReference type="CDD" id="cd00090">
    <property type="entry name" value="HTH_ARSR"/>
    <property type="match status" value="1"/>
</dbReference>
<evidence type="ECO:0000259" key="4">
    <source>
        <dbReference type="PROSITE" id="PS50956"/>
    </source>
</evidence>
<dbReference type="InterPro" id="IPR019887">
    <property type="entry name" value="Tscrpt_reg_AsnC/Lrp_C"/>
</dbReference>
<dbReference type="Gene3D" id="1.10.10.10">
    <property type="entry name" value="Winged helix-like DNA-binding domain superfamily/Winged helix DNA-binding domain"/>
    <property type="match status" value="1"/>
</dbReference>
<keyword evidence="1" id="KW-0805">Transcription regulation</keyword>
<protein>
    <submittedName>
        <fullName evidence="5">Lrp/AsnC family leucine-responsive transcriptional regulator</fullName>
    </submittedName>
</protein>
<dbReference type="FunFam" id="3.30.70.920:FF:000010">
    <property type="entry name" value="ArsR family transcriptional regulator"/>
    <property type="match status" value="1"/>
</dbReference>
<keyword evidence="3" id="KW-0804">Transcription</keyword>
<reference evidence="5 6" key="1">
    <citation type="submission" date="2020-07" db="EMBL/GenBank/DDBJ databases">
        <title>Sequencing the genomes of 1000 actinobacteria strains.</title>
        <authorList>
            <person name="Klenk H.-P."/>
        </authorList>
    </citation>
    <scope>NUCLEOTIDE SEQUENCE [LARGE SCALE GENOMIC DNA]</scope>
    <source>
        <strain evidence="5 6">DSM 15165</strain>
    </source>
</reference>
<organism evidence="5 6">
    <name type="scientific">Leifsonia shinshuensis</name>
    <dbReference type="NCBI Taxonomy" id="150026"/>
    <lineage>
        <taxon>Bacteria</taxon>
        <taxon>Bacillati</taxon>
        <taxon>Actinomycetota</taxon>
        <taxon>Actinomycetes</taxon>
        <taxon>Micrococcales</taxon>
        <taxon>Microbacteriaceae</taxon>
        <taxon>Leifsonia</taxon>
    </lineage>
</organism>
<dbReference type="InterPro" id="IPR000485">
    <property type="entry name" value="AsnC-type_HTH_dom"/>
</dbReference>
<dbReference type="Pfam" id="PF13404">
    <property type="entry name" value="HTH_AsnC-type"/>
    <property type="match status" value="1"/>
</dbReference>
<feature type="domain" description="HTH asnC-type" evidence="4">
    <location>
        <begin position="9"/>
        <end position="70"/>
    </location>
</feature>
<dbReference type="GO" id="GO:0043200">
    <property type="term" value="P:response to amino acid"/>
    <property type="evidence" value="ECO:0007669"/>
    <property type="project" value="TreeGrafter"/>
</dbReference>
<dbReference type="InterPro" id="IPR011991">
    <property type="entry name" value="ArsR-like_HTH"/>
</dbReference>
<dbReference type="FunFam" id="1.10.10.10:FF:000186">
    <property type="entry name" value="AsnC family transcriptional regulator"/>
    <property type="match status" value="1"/>
</dbReference>
<dbReference type="Gene3D" id="3.30.70.920">
    <property type="match status" value="1"/>
</dbReference>
<dbReference type="SMART" id="SM00344">
    <property type="entry name" value="HTH_ASNC"/>
    <property type="match status" value="1"/>
</dbReference>
<gene>
    <name evidence="5" type="ORF">HNR13_000327</name>
</gene>
<keyword evidence="2" id="KW-0238">DNA-binding</keyword>
<evidence type="ECO:0000313" key="6">
    <source>
        <dbReference type="Proteomes" id="UP000578352"/>
    </source>
</evidence>
<evidence type="ECO:0000256" key="2">
    <source>
        <dbReference type="ARBA" id="ARBA00023125"/>
    </source>
</evidence>
<dbReference type="EMBL" id="JACCFL010000001">
    <property type="protein sequence ID" value="NYJ22040.1"/>
    <property type="molecule type" value="Genomic_DNA"/>
</dbReference>